<dbReference type="RefSeq" id="WP_045105660.1">
    <property type="nucleotide sequence ID" value="NZ_LN681225.1"/>
</dbReference>
<dbReference type="InterPro" id="IPR050256">
    <property type="entry name" value="Glycosyltransferase_2"/>
</dbReference>
<evidence type="ECO:0000313" key="9">
    <source>
        <dbReference type="EMBL" id="CEK10253.1"/>
    </source>
</evidence>
<accession>A0A0A8UND4</accession>
<keyword evidence="5 7" id="KW-1133">Transmembrane helix</keyword>
<dbReference type="Proteomes" id="UP000032803">
    <property type="component" value="Chromosome I"/>
</dbReference>
<dbReference type="SUPFAM" id="SSF53448">
    <property type="entry name" value="Nucleotide-diphospho-sugar transferases"/>
    <property type="match status" value="1"/>
</dbReference>
<feature type="domain" description="Glycosyltransferase 2-like" evidence="8">
    <location>
        <begin position="4"/>
        <end position="141"/>
    </location>
</feature>
<evidence type="ECO:0000256" key="3">
    <source>
        <dbReference type="ARBA" id="ARBA00022679"/>
    </source>
</evidence>
<dbReference type="PANTHER" id="PTHR48090:SF1">
    <property type="entry name" value="PROPHAGE BACTOPRENOL GLUCOSYL TRANSFERASE HOMOLOG"/>
    <property type="match status" value="1"/>
</dbReference>
<dbReference type="Pfam" id="PF00535">
    <property type="entry name" value="Glycos_transf_2"/>
    <property type="match status" value="1"/>
</dbReference>
<protein>
    <submittedName>
        <fullName evidence="9">Putative glycosyltransferases</fullName>
        <ecNumber evidence="9">2.4.-.-</ecNumber>
    </submittedName>
</protein>
<dbReference type="KEGG" id="lha:LHA_1198"/>
<dbReference type="InterPro" id="IPR029044">
    <property type="entry name" value="Nucleotide-diphossugar_trans"/>
</dbReference>
<evidence type="ECO:0000256" key="5">
    <source>
        <dbReference type="ARBA" id="ARBA00022989"/>
    </source>
</evidence>
<keyword evidence="3 9" id="KW-0808">Transferase</keyword>
<dbReference type="EMBL" id="LN681225">
    <property type="protein sequence ID" value="CEK10253.1"/>
    <property type="molecule type" value="Genomic_DNA"/>
</dbReference>
<dbReference type="EC" id="2.4.-.-" evidence="9"/>
<dbReference type="AlphaFoldDB" id="A0A0A8UND4"/>
<dbReference type="HOGENOM" id="CLU_033536_0_1_6"/>
<dbReference type="InterPro" id="IPR001173">
    <property type="entry name" value="Glyco_trans_2-like"/>
</dbReference>
<feature type="transmembrane region" description="Helical" evidence="7">
    <location>
        <begin position="260"/>
        <end position="285"/>
    </location>
</feature>
<gene>
    <name evidence="9" type="primary">pimF</name>
    <name evidence="9" type="ORF">LHA_1198</name>
</gene>
<evidence type="ECO:0000259" key="8">
    <source>
        <dbReference type="Pfam" id="PF00535"/>
    </source>
</evidence>
<sequence length="328" mass="37888">MKLSIVTTLFKSESYVEEFCRRAADTARKLVGNNYEIILVNDGSPDRSLEIAIEFAKKNPRIIVIELSRNFGHHKAMMTGLAYAKGEKVYLIDSDLEEEPEWLLDFNKQMQEGQCDVVYGVQEKRKGKLFERFSGEIFYKLFRLLTKLDMPSNNTVARLMTHRYVRALVKHQEREVFIAGLWYITGFRQYPYIVKKHSRGDSSYTFRHKLSLLVNSITSFSNTPLVSIFYIGILILLFSGGYTIFLIINRFCFHQVLTGWTSLMASIWLLGGLIVSFIGVIGIYLSKIFSEIKQRPYTIIRHIYESLSDQESESQLSKMLGLKTMSSE</sequence>
<keyword evidence="4 7" id="KW-0812">Transmembrane</keyword>
<dbReference type="GO" id="GO:0016757">
    <property type="term" value="F:glycosyltransferase activity"/>
    <property type="evidence" value="ECO:0007669"/>
    <property type="project" value="UniProtKB-KW"/>
</dbReference>
<dbReference type="PANTHER" id="PTHR48090">
    <property type="entry name" value="UNDECAPRENYL-PHOSPHATE 4-DEOXY-4-FORMAMIDO-L-ARABINOSE TRANSFERASE-RELATED"/>
    <property type="match status" value="1"/>
</dbReference>
<evidence type="ECO:0000256" key="6">
    <source>
        <dbReference type="ARBA" id="ARBA00023136"/>
    </source>
</evidence>
<evidence type="ECO:0000256" key="1">
    <source>
        <dbReference type="ARBA" id="ARBA00004141"/>
    </source>
</evidence>
<dbReference type="Gene3D" id="3.90.550.10">
    <property type="entry name" value="Spore Coat Polysaccharide Biosynthesis Protein SpsA, Chain A"/>
    <property type="match status" value="1"/>
</dbReference>
<proteinExistence type="predicted"/>
<comment type="subcellular location">
    <subcellularLocation>
        <location evidence="1">Membrane</location>
        <topology evidence="1">Multi-pass membrane protein</topology>
    </subcellularLocation>
</comment>
<keyword evidence="2 9" id="KW-0328">Glycosyltransferase</keyword>
<evidence type="ECO:0000256" key="4">
    <source>
        <dbReference type="ARBA" id="ARBA00022692"/>
    </source>
</evidence>
<organism evidence="9 10">
    <name type="scientific">Legionella hackeliae</name>
    <dbReference type="NCBI Taxonomy" id="449"/>
    <lineage>
        <taxon>Bacteria</taxon>
        <taxon>Pseudomonadati</taxon>
        <taxon>Pseudomonadota</taxon>
        <taxon>Gammaproteobacteria</taxon>
        <taxon>Legionellales</taxon>
        <taxon>Legionellaceae</taxon>
        <taxon>Legionella</taxon>
    </lineage>
</organism>
<dbReference type="CDD" id="cd04187">
    <property type="entry name" value="DPM1_like_bac"/>
    <property type="match status" value="1"/>
</dbReference>
<keyword evidence="10" id="KW-1185">Reference proteome</keyword>
<evidence type="ECO:0000256" key="2">
    <source>
        <dbReference type="ARBA" id="ARBA00022676"/>
    </source>
</evidence>
<evidence type="ECO:0000256" key="7">
    <source>
        <dbReference type="SAM" id="Phobius"/>
    </source>
</evidence>
<dbReference type="OrthoDB" id="9811884at2"/>
<dbReference type="GO" id="GO:0005886">
    <property type="term" value="C:plasma membrane"/>
    <property type="evidence" value="ECO:0007669"/>
    <property type="project" value="TreeGrafter"/>
</dbReference>
<reference evidence="10" key="1">
    <citation type="submission" date="2014-09" db="EMBL/GenBank/DDBJ databases">
        <authorList>
            <person name="Gomez-Valero L."/>
        </authorList>
    </citation>
    <scope>NUCLEOTIDE SEQUENCE [LARGE SCALE GENOMIC DNA]</scope>
    <source>
        <strain evidence="10">ATCC35250</strain>
    </source>
</reference>
<feature type="transmembrane region" description="Helical" evidence="7">
    <location>
        <begin position="228"/>
        <end position="248"/>
    </location>
</feature>
<name>A0A0A8UND4_LEGHA</name>
<keyword evidence="6 7" id="KW-0472">Membrane</keyword>
<dbReference type="STRING" id="449.LHA_1198"/>
<evidence type="ECO:0000313" key="10">
    <source>
        <dbReference type="Proteomes" id="UP000032803"/>
    </source>
</evidence>